<proteinExistence type="predicted"/>
<evidence type="ECO:0000313" key="3">
    <source>
        <dbReference type="EMBL" id="QJW37213.1"/>
    </source>
</evidence>
<dbReference type="PANTHER" id="PTHR14969:SF13">
    <property type="entry name" value="AT30094P"/>
    <property type="match status" value="1"/>
</dbReference>
<feature type="transmembrane region" description="Helical" evidence="1">
    <location>
        <begin position="89"/>
        <end position="117"/>
    </location>
</feature>
<dbReference type="OrthoDB" id="5289372at2"/>
<keyword evidence="1" id="KW-0812">Transmembrane</keyword>
<keyword evidence="1" id="KW-1133">Transmembrane helix</keyword>
<sequence>MGDRGSKTGDAAGDVAGDAASSAARGATARESGGPPVRAVLASVWPGLLLVLVGVVGFVLLLDAVRDQEDLWRLDDPLLAWMVAHRTPVATSVLTVVTNVFGPFVLPVLVAVGCVVWARRTRTWWEPGLLAGAMVLATLVSTVLKAVIARPRPPEVSMVVAGVERSFSFPSGHTIGAATLLLVGGYLVWHRHHDARVLAVWTVASVLVIGTVALSRLYLGYHFLTDVLAGLSLAVAVLGVVVAVSRVHDLVVSRAEAPAGVGR</sequence>
<dbReference type="RefSeq" id="WP_154798986.1">
    <property type="nucleotide sequence ID" value="NZ_CP052757.1"/>
</dbReference>
<dbReference type="CDD" id="cd03392">
    <property type="entry name" value="PAP2_like_2"/>
    <property type="match status" value="1"/>
</dbReference>
<gene>
    <name evidence="3" type="ORF">FIC82_014475</name>
</gene>
<reference evidence="4" key="1">
    <citation type="journal article" date="2022" name="Int. J. Syst. Evol. Microbiol.">
        <title>Cellulosimicrobium protaetiae sp. nov., isolated from the gut of the larva of Protaetia brevitarsis seulensis.</title>
        <authorList>
            <person name="Le Han H."/>
            <person name="Nguyen T.T.H."/>
            <person name="Li Z."/>
            <person name="Shin N.R."/>
            <person name="Kim S.G."/>
        </authorList>
    </citation>
    <scope>NUCLEOTIDE SEQUENCE [LARGE SCALE GENOMIC DNA]</scope>
    <source>
        <strain evidence="4">BI34</strain>
    </source>
</reference>
<dbReference type="KEGG" id="cprt:FIC82_014475"/>
<protein>
    <submittedName>
        <fullName evidence="3">Phosphatase PAP2 family protein</fullName>
    </submittedName>
</protein>
<keyword evidence="1" id="KW-0472">Membrane</keyword>
<feature type="transmembrane region" description="Helical" evidence="1">
    <location>
        <begin position="227"/>
        <end position="244"/>
    </location>
</feature>
<organism evidence="3 4">
    <name type="scientific">Cellulosimicrobium protaetiae</name>
    <dbReference type="NCBI Taxonomy" id="2587808"/>
    <lineage>
        <taxon>Bacteria</taxon>
        <taxon>Bacillati</taxon>
        <taxon>Actinomycetota</taxon>
        <taxon>Actinomycetes</taxon>
        <taxon>Micrococcales</taxon>
        <taxon>Promicromonosporaceae</taxon>
        <taxon>Cellulosimicrobium</taxon>
    </lineage>
</organism>
<feature type="transmembrane region" description="Helical" evidence="1">
    <location>
        <begin position="169"/>
        <end position="189"/>
    </location>
</feature>
<evidence type="ECO:0000259" key="2">
    <source>
        <dbReference type="SMART" id="SM00014"/>
    </source>
</evidence>
<dbReference type="PANTHER" id="PTHR14969">
    <property type="entry name" value="SPHINGOSINE-1-PHOSPHATE PHOSPHOHYDROLASE"/>
    <property type="match status" value="1"/>
</dbReference>
<dbReference type="Gene3D" id="1.20.144.10">
    <property type="entry name" value="Phosphatidic acid phosphatase type 2/haloperoxidase"/>
    <property type="match status" value="2"/>
</dbReference>
<feature type="transmembrane region" description="Helical" evidence="1">
    <location>
        <begin position="39"/>
        <end position="62"/>
    </location>
</feature>
<name>A0A6M5UIZ2_9MICO</name>
<keyword evidence="4" id="KW-1185">Reference proteome</keyword>
<dbReference type="AlphaFoldDB" id="A0A6M5UIZ2"/>
<evidence type="ECO:0000313" key="4">
    <source>
        <dbReference type="Proteomes" id="UP000451354"/>
    </source>
</evidence>
<feature type="transmembrane region" description="Helical" evidence="1">
    <location>
        <begin position="129"/>
        <end position="149"/>
    </location>
</feature>
<dbReference type="InterPro" id="IPR000326">
    <property type="entry name" value="PAP2/HPO"/>
</dbReference>
<dbReference type="Pfam" id="PF01569">
    <property type="entry name" value="PAP2"/>
    <property type="match status" value="1"/>
</dbReference>
<dbReference type="Proteomes" id="UP000451354">
    <property type="component" value="Chromosome"/>
</dbReference>
<accession>A0A6M5UIZ2</accession>
<dbReference type="SMART" id="SM00014">
    <property type="entry name" value="acidPPc"/>
    <property type="match status" value="1"/>
</dbReference>
<dbReference type="SUPFAM" id="SSF48317">
    <property type="entry name" value="Acid phosphatase/Vanadium-dependent haloperoxidase"/>
    <property type="match status" value="1"/>
</dbReference>
<dbReference type="InterPro" id="IPR036938">
    <property type="entry name" value="PAP2/HPO_sf"/>
</dbReference>
<dbReference type="EMBL" id="CP052757">
    <property type="protein sequence ID" value="QJW37213.1"/>
    <property type="molecule type" value="Genomic_DNA"/>
</dbReference>
<evidence type="ECO:0000256" key="1">
    <source>
        <dbReference type="SAM" id="Phobius"/>
    </source>
</evidence>
<feature type="domain" description="Phosphatidic acid phosphatase type 2/haloperoxidase" evidence="2">
    <location>
        <begin position="126"/>
        <end position="242"/>
    </location>
</feature>
<feature type="transmembrane region" description="Helical" evidence="1">
    <location>
        <begin position="198"/>
        <end position="221"/>
    </location>
</feature>